<accession>A0A1H6T876</accession>
<keyword evidence="1" id="KW-0472">Membrane</keyword>
<protein>
    <submittedName>
        <fullName evidence="2">Uncharacterized protein</fullName>
    </submittedName>
</protein>
<feature type="transmembrane region" description="Helical" evidence="1">
    <location>
        <begin position="20"/>
        <end position="41"/>
    </location>
</feature>
<dbReference type="OrthoDB" id="6881081at2"/>
<evidence type="ECO:0000313" key="3">
    <source>
        <dbReference type="Proteomes" id="UP000242930"/>
    </source>
</evidence>
<name>A0A1H6T876_9PSED</name>
<organism evidence="2 3">
    <name type="scientific">Pseudomonas linyingensis</name>
    <dbReference type="NCBI Taxonomy" id="915471"/>
    <lineage>
        <taxon>Bacteria</taxon>
        <taxon>Pseudomonadati</taxon>
        <taxon>Pseudomonadota</taxon>
        <taxon>Gammaproteobacteria</taxon>
        <taxon>Pseudomonadales</taxon>
        <taxon>Pseudomonadaceae</taxon>
        <taxon>Pseudomonas</taxon>
    </lineage>
</organism>
<keyword evidence="1" id="KW-0812">Transmembrane</keyword>
<sequence>MKRLPARAERLLLVAPLQRLAWWLLALILANVIFISLWHIAVDSERQAMNTTAAHLARSLNALAAENMAQGRSLDAGWATRNPFVLLRGQQGNYCGELADGQTPSRGCWYFLPQQARVLYRARFRGWRSSGEEGVQVWQLVRLPLQTMETAKTARLTAVELRAVNRADP</sequence>
<keyword evidence="1" id="KW-1133">Transmembrane helix</keyword>
<dbReference type="EMBL" id="FNZE01000002">
    <property type="protein sequence ID" value="SEI76248.1"/>
    <property type="molecule type" value="Genomic_DNA"/>
</dbReference>
<proteinExistence type="predicted"/>
<dbReference type="AlphaFoldDB" id="A0A1H6T876"/>
<reference evidence="3" key="1">
    <citation type="submission" date="2016-10" db="EMBL/GenBank/DDBJ databases">
        <authorList>
            <person name="Varghese N."/>
            <person name="Submissions S."/>
        </authorList>
    </citation>
    <scope>NUCLEOTIDE SEQUENCE [LARGE SCALE GENOMIC DNA]</scope>
    <source>
        <strain evidence="3">LMG 25967</strain>
    </source>
</reference>
<dbReference type="Proteomes" id="UP000242930">
    <property type="component" value="Unassembled WGS sequence"/>
</dbReference>
<dbReference type="STRING" id="915471.SAMN05216201_102128"/>
<dbReference type="RefSeq" id="WP_139214631.1">
    <property type="nucleotide sequence ID" value="NZ_FNZE01000002.1"/>
</dbReference>
<evidence type="ECO:0000313" key="2">
    <source>
        <dbReference type="EMBL" id="SEI76248.1"/>
    </source>
</evidence>
<evidence type="ECO:0000256" key="1">
    <source>
        <dbReference type="SAM" id="Phobius"/>
    </source>
</evidence>
<keyword evidence="3" id="KW-1185">Reference proteome</keyword>
<gene>
    <name evidence="2" type="ORF">SAMN05216201_102128</name>
</gene>